<proteinExistence type="predicted"/>
<reference evidence="3" key="1">
    <citation type="submission" date="2019-01" db="EMBL/GenBank/DDBJ databases">
        <title>Draft genome sequences of three monokaryotic isolates of the white-rot basidiomycete fungus Dichomitus squalens.</title>
        <authorList>
            <consortium name="DOE Joint Genome Institute"/>
            <person name="Lopez S.C."/>
            <person name="Andreopoulos B."/>
            <person name="Pangilinan J."/>
            <person name="Lipzen A."/>
            <person name="Riley R."/>
            <person name="Ahrendt S."/>
            <person name="Ng V."/>
            <person name="Barry K."/>
            <person name="Daum C."/>
            <person name="Grigoriev I.V."/>
            <person name="Hilden K.S."/>
            <person name="Makela M.R."/>
            <person name="de Vries R.P."/>
        </authorList>
    </citation>
    <scope>NUCLEOTIDE SEQUENCE [LARGE SCALE GENOMIC DNA]</scope>
    <source>
        <strain evidence="3">OM18370.1</strain>
    </source>
</reference>
<evidence type="ECO:0000313" key="3">
    <source>
        <dbReference type="EMBL" id="TBU31617.1"/>
    </source>
</evidence>
<evidence type="ECO:0000256" key="2">
    <source>
        <dbReference type="SAM" id="Phobius"/>
    </source>
</evidence>
<feature type="transmembrane region" description="Helical" evidence="2">
    <location>
        <begin position="72"/>
        <end position="91"/>
    </location>
</feature>
<name>A0A4Q9MW27_9APHY</name>
<dbReference type="OrthoDB" id="2753579at2759"/>
<feature type="compositionally biased region" description="Low complexity" evidence="1">
    <location>
        <begin position="159"/>
        <end position="173"/>
    </location>
</feature>
<gene>
    <name evidence="3" type="ORF">BD311DRAFT_688559</name>
</gene>
<organism evidence="3">
    <name type="scientific">Dichomitus squalens</name>
    <dbReference type="NCBI Taxonomy" id="114155"/>
    <lineage>
        <taxon>Eukaryota</taxon>
        <taxon>Fungi</taxon>
        <taxon>Dikarya</taxon>
        <taxon>Basidiomycota</taxon>
        <taxon>Agaricomycotina</taxon>
        <taxon>Agaricomycetes</taxon>
        <taxon>Polyporales</taxon>
        <taxon>Polyporaceae</taxon>
        <taxon>Dichomitus</taxon>
    </lineage>
</organism>
<keyword evidence="2" id="KW-0812">Transmembrane</keyword>
<accession>A0A4Q9MW27</accession>
<feature type="region of interest" description="Disordered" evidence="1">
    <location>
        <begin position="127"/>
        <end position="218"/>
    </location>
</feature>
<feature type="compositionally biased region" description="Low complexity" evidence="1">
    <location>
        <begin position="181"/>
        <end position="197"/>
    </location>
</feature>
<protein>
    <submittedName>
        <fullName evidence="3">Uncharacterized protein</fullName>
    </submittedName>
</protein>
<dbReference type="Proteomes" id="UP000292957">
    <property type="component" value="Unassembled WGS sequence"/>
</dbReference>
<dbReference type="EMBL" id="ML143398">
    <property type="protein sequence ID" value="TBU31617.1"/>
    <property type="molecule type" value="Genomic_DNA"/>
</dbReference>
<keyword evidence="2" id="KW-0472">Membrane</keyword>
<feature type="transmembrane region" description="Helical" evidence="2">
    <location>
        <begin position="12"/>
        <end position="31"/>
    </location>
</feature>
<evidence type="ECO:0000256" key="1">
    <source>
        <dbReference type="SAM" id="MobiDB-lite"/>
    </source>
</evidence>
<sequence length="314" mass="34098">MANSLQSLRGGFCLTIVTLYAILFVTVGLSTRVSGRPAPASGGSIDTASVIFGHKTGDVFMTDEYMSSATPAMLSAFMMSTLLFTSAFLIVKAIRTQIGGPKGLPIPVSRLAGIDTIEDIFRLGKRASGNPAVTDSRTEYHGRDVPFATPPRKPRRTGPPRASESNSSEASPAWTSATADPSTPVLVSSPSMSSPRTPYDPLDTPRLPPFCPRGDSPDLKKTRRVFGILVNRSPTKCGSDDFDLDDGHYLRAALGLTHMQSPPRVRSHWQDVDECAVHEKDTRRLYHTDGDEEGFYGWVFPGRRDVTVVEASHN</sequence>
<dbReference type="AlphaFoldDB" id="A0A4Q9MW27"/>
<keyword evidence="2" id="KW-1133">Transmembrane helix</keyword>